<accession>A0A127M1J5</accession>
<evidence type="ECO:0000259" key="10">
    <source>
        <dbReference type="Pfam" id="PF06974"/>
    </source>
</evidence>
<comment type="catalytic activity">
    <reaction evidence="8">
        <text>an acyl-CoA + a 1,2-diacyl-sn-glycerol = a triacyl-sn-glycerol + CoA</text>
        <dbReference type="Rhea" id="RHEA:10868"/>
        <dbReference type="ChEBI" id="CHEBI:17815"/>
        <dbReference type="ChEBI" id="CHEBI:57287"/>
        <dbReference type="ChEBI" id="CHEBI:58342"/>
        <dbReference type="ChEBI" id="CHEBI:64615"/>
        <dbReference type="EC" id="2.3.1.20"/>
    </reaction>
</comment>
<dbReference type="GO" id="GO:0019432">
    <property type="term" value="P:triglyceride biosynthetic process"/>
    <property type="evidence" value="ECO:0007669"/>
    <property type="project" value="UniProtKB-UniPathway"/>
</dbReference>
<dbReference type="AlphaFoldDB" id="A0A127M1J5"/>
<dbReference type="EMBL" id="CP014544">
    <property type="protein sequence ID" value="AMO67095.1"/>
    <property type="molecule type" value="Genomic_DNA"/>
</dbReference>
<dbReference type="InterPro" id="IPR009721">
    <property type="entry name" value="O-acyltransferase_WSD1_C"/>
</dbReference>
<dbReference type="Pfam" id="PF06974">
    <property type="entry name" value="WS_DGAT_C"/>
    <property type="match status" value="1"/>
</dbReference>
<feature type="domain" description="O-acyltransferase WSD1 C-terminal" evidence="10">
    <location>
        <begin position="339"/>
        <end position="477"/>
    </location>
</feature>
<dbReference type="GO" id="GO:0051701">
    <property type="term" value="P:biological process involved in interaction with host"/>
    <property type="evidence" value="ECO:0007669"/>
    <property type="project" value="TreeGrafter"/>
</dbReference>
<dbReference type="STRING" id="1470434.AZF00_01690"/>
<evidence type="ECO:0000256" key="3">
    <source>
        <dbReference type="ARBA" id="ARBA00009587"/>
    </source>
</evidence>
<evidence type="ECO:0000256" key="5">
    <source>
        <dbReference type="ARBA" id="ARBA00022679"/>
    </source>
</evidence>
<comment type="pathway">
    <text evidence="2">Lipid metabolism.</text>
</comment>
<dbReference type="PANTHER" id="PTHR31650">
    <property type="entry name" value="O-ACYLTRANSFERASE (WSD1-LIKE) FAMILY PROTEIN"/>
    <property type="match status" value="1"/>
</dbReference>
<evidence type="ECO:0000256" key="1">
    <source>
        <dbReference type="ARBA" id="ARBA00004771"/>
    </source>
</evidence>
<keyword evidence="7" id="KW-0012">Acyltransferase</keyword>
<protein>
    <recommendedName>
        <fullName evidence="4">diacylglycerol O-acyltransferase</fullName>
        <ecNumber evidence="4">2.3.1.20</ecNumber>
    </recommendedName>
</protein>
<evidence type="ECO:0000256" key="6">
    <source>
        <dbReference type="ARBA" id="ARBA00022798"/>
    </source>
</evidence>
<dbReference type="InterPro" id="IPR045034">
    <property type="entry name" value="O-acyltransferase_WSD1-like"/>
</dbReference>
<dbReference type="EC" id="2.3.1.20" evidence="4"/>
<keyword evidence="5" id="KW-0808">Transferase</keyword>
<evidence type="ECO:0000256" key="4">
    <source>
        <dbReference type="ARBA" id="ARBA00013244"/>
    </source>
</evidence>
<sequence length="489" mass="53154">MQKVQAELADDSAEIDATGEALRFPESQLRQLANWGGDSQLSAAEALMWRMETLPQGSSAGTSLHFLASTPSWEDVCDFVDGLSKAVPRLRQCVHELGVGQLPVWRDDQNFQVGEHLRRLSLPQNSGNDVLISALSDFANTPTEMQRPPWEVLFVDGLAGNKSVFALKIQHCLTDGGGLIQLFSAALSERSDCQLRGSAQSLTALAPAARYKRVLMPSPGKMIKSGFKVWQKHRDEGYSLTSAQRYLKSIQSLNAAQASKGSRLLQQRSATNRYDLLNLPLPTLKLLAKAAQASLNDVYLALIIGAFRRYHLAFGVDDEASLPLAFPVSLRKPGDAVGGNQFTGVSYASPLNIADPQERISVIRAFVRGARAEPALDFMNQLLPVAMLLPIKLTAKLVAQYSSRLDVQVSNIPGMARSAYLAGALVESHYVLPPRPGCACMFAMISHQDVAGIALNYDPAAVREPKLLLSCVSDEFAGLCAYFDIEALV</sequence>
<organism evidence="11 12">
    <name type="scientific">Zhongshania aliphaticivorans</name>
    <dbReference type="NCBI Taxonomy" id="1470434"/>
    <lineage>
        <taxon>Bacteria</taxon>
        <taxon>Pseudomonadati</taxon>
        <taxon>Pseudomonadota</taxon>
        <taxon>Gammaproteobacteria</taxon>
        <taxon>Cellvibrionales</taxon>
        <taxon>Spongiibacteraceae</taxon>
        <taxon>Zhongshania</taxon>
    </lineage>
</organism>
<evidence type="ECO:0000313" key="12">
    <source>
        <dbReference type="Proteomes" id="UP000074119"/>
    </source>
</evidence>
<dbReference type="Proteomes" id="UP000074119">
    <property type="component" value="Chromosome"/>
</dbReference>
<proteinExistence type="inferred from homology"/>
<dbReference type="RefSeq" id="WP_062382783.1">
    <property type="nucleotide sequence ID" value="NZ_CP014544.1"/>
</dbReference>
<comment type="pathway">
    <text evidence="1">Glycerolipid metabolism; triacylglycerol biosynthesis.</text>
</comment>
<keyword evidence="6" id="KW-0319">Glycerol metabolism</keyword>
<evidence type="ECO:0000256" key="8">
    <source>
        <dbReference type="ARBA" id="ARBA00048109"/>
    </source>
</evidence>
<evidence type="ECO:0000256" key="7">
    <source>
        <dbReference type="ARBA" id="ARBA00023315"/>
    </source>
</evidence>
<reference evidence="11 12" key="1">
    <citation type="submission" date="2015-12" db="EMBL/GenBank/DDBJ databases">
        <authorList>
            <person name="Shamseldin A."/>
            <person name="Moawad H."/>
            <person name="Abd El-Rahim W.M."/>
            <person name="Sadowsky M.J."/>
        </authorList>
    </citation>
    <scope>NUCLEOTIDE SEQUENCE [LARGE SCALE GENOMIC DNA]</scope>
    <source>
        <strain evidence="11 12">SM2</strain>
    </source>
</reference>
<feature type="domain" description="O-acyltransferase WSD1-like N-terminal" evidence="9">
    <location>
        <begin position="41"/>
        <end position="299"/>
    </location>
</feature>
<dbReference type="GO" id="GO:0005886">
    <property type="term" value="C:plasma membrane"/>
    <property type="evidence" value="ECO:0007669"/>
    <property type="project" value="TreeGrafter"/>
</dbReference>
<dbReference type="InterPro" id="IPR004255">
    <property type="entry name" value="O-acyltransferase_WSD1_N"/>
</dbReference>
<dbReference type="GO" id="GO:0001666">
    <property type="term" value="P:response to hypoxia"/>
    <property type="evidence" value="ECO:0007669"/>
    <property type="project" value="TreeGrafter"/>
</dbReference>
<evidence type="ECO:0000313" key="11">
    <source>
        <dbReference type="EMBL" id="AMO67095.1"/>
    </source>
</evidence>
<dbReference type="PANTHER" id="PTHR31650:SF1">
    <property type="entry name" value="WAX ESTER SYNTHASE_DIACYLGLYCEROL ACYLTRANSFERASE 4-RELATED"/>
    <property type="match status" value="1"/>
</dbReference>
<dbReference type="GO" id="GO:0004144">
    <property type="term" value="F:diacylglycerol O-acyltransferase activity"/>
    <property type="evidence" value="ECO:0007669"/>
    <property type="project" value="UniProtKB-EC"/>
</dbReference>
<dbReference type="GO" id="GO:0071731">
    <property type="term" value="P:response to nitric oxide"/>
    <property type="evidence" value="ECO:0007669"/>
    <property type="project" value="TreeGrafter"/>
</dbReference>
<dbReference type="Pfam" id="PF03007">
    <property type="entry name" value="WS_DGAT_cat"/>
    <property type="match status" value="1"/>
</dbReference>
<evidence type="ECO:0000259" key="9">
    <source>
        <dbReference type="Pfam" id="PF03007"/>
    </source>
</evidence>
<dbReference type="SUPFAM" id="SSF52777">
    <property type="entry name" value="CoA-dependent acyltransferases"/>
    <property type="match status" value="1"/>
</dbReference>
<gene>
    <name evidence="11" type="ORF">AZF00_01690</name>
</gene>
<evidence type="ECO:0000256" key="2">
    <source>
        <dbReference type="ARBA" id="ARBA00005189"/>
    </source>
</evidence>
<dbReference type="UniPathway" id="UPA00282"/>
<dbReference type="GO" id="GO:0006071">
    <property type="term" value="P:glycerol metabolic process"/>
    <property type="evidence" value="ECO:0007669"/>
    <property type="project" value="UniProtKB-KW"/>
</dbReference>
<name>A0A127M1J5_9GAMM</name>
<dbReference type="KEGG" id="zal:AZF00_01690"/>
<comment type="similarity">
    <text evidence="3">Belongs to the long-chain O-acyltransferase family.</text>
</comment>